<reference evidence="1 2" key="1">
    <citation type="submission" date="2013-12" db="EMBL/GenBank/DDBJ databases">
        <authorList>
            <person name="Cubeta M."/>
            <person name="Pakala S."/>
            <person name="Fedorova N."/>
            <person name="Thomas E."/>
            <person name="Dean R."/>
            <person name="Jabaji S."/>
            <person name="Neate S."/>
            <person name="Toda T."/>
            <person name="Tavantzis S."/>
            <person name="Vilgalys R."/>
            <person name="Bharathan N."/>
            <person name="Pakala S."/>
            <person name="Losada L.S."/>
            <person name="Zafar N."/>
            <person name="Nierman W."/>
        </authorList>
    </citation>
    <scope>NUCLEOTIDE SEQUENCE [LARGE SCALE GENOMIC DNA]</scope>
    <source>
        <strain evidence="1 2">123E</strain>
    </source>
</reference>
<protein>
    <submittedName>
        <fullName evidence="1">Putative vegetative incompatibility protein HET-E-1</fullName>
    </submittedName>
</protein>
<sequence length="327" mass="35998">MSTDTPGSPTDHERSRHWITDVEVTPANNDPNFEFSAKMFVDHELVCDLPAIDSTRPLRWSGLLLCNVSPASTLTLRLYKSRGKPGNFTFPPFTITEVDEETGETTLEHPKAVWVVTIKSLTPATVGSPLLIYSVEFILLLAGKPVISGRARDVQCNRGCIRQPAIGSNREVSVQACFAISSLAAKGLPESAAKVSFLICMKAWELLDQQAELDDSVQATLHGLARMQDIIDVMSQASNSMLATAMSQSKEAIHGILALLEDVSMFIFNRLTTNDLARASSEEDTSDTYDVEAYLTRLEELQRAFYSTWSPIAASMLAMQQITHPRS</sequence>
<keyword evidence="2" id="KW-1185">Reference proteome</keyword>
<evidence type="ECO:0000313" key="1">
    <source>
        <dbReference type="EMBL" id="KEP46300.1"/>
    </source>
</evidence>
<dbReference type="Proteomes" id="UP000027456">
    <property type="component" value="Unassembled WGS sequence"/>
</dbReference>
<accession>A0A074RLU7</accession>
<name>A0A074RLU7_9AGAM</name>
<dbReference type="EMBL" id="AZST01001173">
    <property type="protein sequence ID" value="KEP46300.1"/>
    <property type="molecule type" value="Genomic_DNA"/>
</dbReference>
<feature type="non-terminal residue" evidence="1">
    <location>
        <position position="327"/>
    </location>
</feature>
<evidence type="ECO:0000313" key="2">
    <source>
        <dbReference type="Proteomes" id="UP000027456"/>
    </source>
</evidence>
<comment type="caution">
    <text evidence="1">The sequence shown here is derived from an EMBL/GenBank/DDBJ whole genome shotgun (WGS) entry which is preliminary data.</text>
</comment>
<dbReference type="OrthoDB" id="3249948at2759"/>
<proteinExistence type="predicted"/>
<dbReference type="AlphaFoldDB" id="A0A074RLU7"/>
<organism evidence="1 2">
    <name type="scientific">Rhizoctonia solani 123E</name>
    <dbReference type="NCBI Taxonomy" id="1423351"/>
    <lineage>
        <taxon>Eukaryota</taxon>
        <taxon>Fungi</taxon>
        <taxon>Dikarya</taxon>
        <taxon>Basidiomycota</taxon>
        <taxon>Agaricomycotina</taxon>
        <taxon>Agaricomycetes</taxon>
        <taxon>Cantharellales</taxon>
        <taxon>Ceratobasidiaceae</taxon>
        <taxon>Rhizoctonia</taxon>
    </lineage>
</organism>
<gene>
    <name evidence="1" type="ORF">V565_206660</name>
</gene>
<dbReference type="HOGENOM" id="CLU_074272_0_0_1"/>